<evidence type="ECO:0000256" key="5">
    <source>
        <dbReference type="ARBA" id="ARBA00022804"/>
    </source>
</evidence>
<dbReference type="EMBL" id="MF141072">
    <property type="protein sequence ID" value="ASY03262.1"/>
    <property type="molecule type" value="Viral_cRNA"/>
</dbReference>
<protein>
    <submittedName>
        <fullName evidence="15">Glycoprotein</fullName>
    </submittedName>
</protein>
<keyword evidence="3 12" id="KW-0812">Transmembrane</keyword>
<keyword evidence="7" id="KW-0261">Viral envelope protein</keyword>
<evidence type="ECO:0000256" key="1">
    <source>
        <dbReference type="ARBA" id="ARBA00004563"/>
    </source>
</evidence>
<dbReference type="SUPFAM" id="SSF161008">
    <property type="entry name" value="Viral glycoprotein ectodomain-like"/>
    <property type="match status" value="1"/>
</dbReference>
<evidence type="ECO:0000256" key="7">
    <source>
        <dbReference type="ARBA" id="ARBA00022879"/>
    </source>
</evidence>
<comment type="subcellular location">
    <subcellularLocation>
        <location evidence="1">Virion membrane</location>
        <topology evidence="1">Single-pass type I membrane protein</topology>
    </subcellularLocation>
</comment>
<dbReference type="InterPro" id="IPR001903">
    <property type="entry name" value="Rhabdo_glycop_FD"/>
</dbReference>
<evidence type="ECO:0000256" key="6">
    <source>
        <dbReference type="ARBA" id="ARBA00022844"/>
    </source>
</evidence>
<feature type="domain" description="Spike glycoprotein G central" evidence="14">
    <location>
        <begin position="273"/>
        <end position="397"/>
    </location>
</feature>
<dbReference type="Pfam" id="PF00974">
    <property type="entry name" value="Rhabdo_glycop_FD"/>
    <property type="match status" value="1"/>
</dbReference>
<evidence type="ECO:0000256" key="9">
    <source>
        <dbReference type="ARBA" id="ARBA00023136"/>
    </source>
</evidence>
<dbReference type="PRINTS" id="PR00796">
    <property type="entry name" value="SPIKEPROTEIN"/>
</dbReference>
<keyword evidence="8 12" id="KW-1133">Transmembrane helix</keyword>
<keyword evidence="5" id="KW-1161">Viral attachment to host cell</keyword>
<evidence type="ECO:0000313" key="16">
    <source>
        <dbReference type="EMBL" id="ASY03267.1"/>
    </source>
</evidence>
<feature type="transmembrane region" description="Helical" evidence="12">
    <location>
        <begin position="473"/>
        <end position="494"/>
    </location>
</feature>
<evidence type="ECO:0000256" key="10">
    <source>
        <dbReference type="ARBA" id="ARBA00023180"/>
    </source>
</evidence>
<evidence type="ECO:0000256" key="8">
    <source>
        <dbReference type="ARBA" id="ARBA00022989"/>
    </source>
</evidence>
<dbReference type="Pfam" id="PF24833">
    <property type="entry name" value="Rhabdo_glycop_CD"/>
    <property type="match status" value="1"/>
</dbReference>
<sequence length="527" mass="58263">MLPLLLIFVVCSLAGEPGDPPLFVVPANGNYSWKPIPVTQLRCPPRYINKSVDKLATHTVTTVRFDYAYTSDSTIPGNLCHKVEWAVLCSTNFLGQHTYQYALTPQKVSEIECKEAVLQYSDAEITPPHFPSPDCGWMRDVWTESSFVEIVPHNVHYDPYTGYLLDPQFVGGRCKSSPCLCIHNGTIWLGGQKEPQLCQRQVESTATLAYDPKGKTKDMTLFGTETRPVSLGQACRLSFCEREGLRLESGDFIQIKIPNSLLLHNRINLYAKKCDPGVTVGLHSRVTHDRGVDLALIDEQDRLTCIQTSLIIMSTNKISSAELSNFTPRYPGNGYAYRLNQNQLESALVHYVGVYRVPSNSSDPTLIGYSMNGTSIIWTDWVKPNSSTPYLAGPNGILRSPRGRIILPHLEAVYQYYDLAITLAHDIHPIAHPGVRIISNFTDALPIVHRPGGQDGSVGDLMSELFGGIGGKIGGFLVGVIVIILLVFVIKTLLARCLRGTTGPAPVPTRLVRRASSRWRNYGNSPV</sequence>
<keyword evidence="9 12" id="KW-0472">Membrane</keyword>
<evidence type="ECO:0000256" key="4">
    <source>
        <dbReference type="ARBA" id="ARBA00022729"/>
    </source>
</evidence>
<dbReference type="GO" id="GO:0019031">
    <property type="term" value="C:viral envelope"/>
    <property type="evidence" value="ECO:0007669"/>
    <property type="project" value="InterPro"/>
</dbReference>
<evidence type="ECO:0000256" key="2">
    <source>
        <dbReference type="ARBA" id="ARBA00010356"/>
    </source>
</evidence>
<keyword evidence="4" id="KW-0732">Signal</keyword>
<keyword evidence="10" id="KW-0325">Glycoprotein</keyword>
<dbReference type="Gene3D" id="2.30.29.130">
    <property type="match status" value="1"/>
</dbReference>
<organism evidence="15">
    <name type="scientific">Norway mononegavirus 1</name>
    <dbReference type="NCBI Taxonomy" id="2034335"/>
    <lineage>
        <taxon>Viruses</taxon>
        <taxon>Riboviria</taxon>
        <taxon>Orthornavirae</taxon>
        <taxon>Negarnaviricota</taxon>
        <taxon>Haploviricotina</taxon>
        <taxon>Monjiviricetes</taxon>
        <taxon>Mononegavirales</taxon>
        <taxon>Rhabdoviridae</taxon>
        <taxon>Alpharhabdovirinae</taxon>
        <taxon>Alpharicinrhavirus</taxon>
        <taxon>Alpharicinrhavirus skanevik</taxon>
    </lineage>
</organism>
<evidence type="ECO:0000259" key="14">
    <source>
        <dbReference type="Pfam" id="PF24833"/>
    </source>
</evidence>
<dbReference type="Gene3D" id="2.30.30.640">
    <property type="match status" value="1"/>
</dbReference>
<dbReference type="InterPro" id="IPR002417">
    <property type="entry name" value="Spike_prot"/>
</dbReference>
<keyword evidence="6" id="KW-0946">Virion</keyword>
<keyword evidence="11" id="KW-1160">Virus entry into host cell</keyword>
<evidence type="ECO:0000256" key="11">
    <source>
        <dbReference type="ARBA" id="ARBA00023296"/>
    </source>
</evidence>
<evidence type="ECO:0000259" key="13">
    <source>
        <dbReference type="Pfam" id="PF00974"/>
    </source>
</evidence>
<reference evidence="15" key="1">
    <citation type="submission" date="2017-05" db="EMBL/GenBank/DDBJ databases">
        <title>Revealing the virome of Ixodes ricinus ticks from northern Europe.</title>
        <authorList>
            <person name="Pettersson J.H.-O."/>
            <person name="Shi M."/>
            <person name="Bohlin J."/>
            <person name="Eldholm V."/>
            <person name="Brynildsrud O.B."/>
            <person name="Paulsen K.M."/>
            <person name="Andreassen A."/>
            <person name="Holmes E.C."/>
        </authorList>
    </citation>
    <scope>NUCLEOTIDE SEQUENCE</scope>
    <source>
        <strain evidence="16">NOR/A2/Bronnoya/2014</strain>
        <strain evidence="15">NOR/H3/Skanevik/2014</strain>
    </source>
</reference>
<dbReference type="EMBL" id="MF141073">
    <property type="protein sequence ID" value="ASY03267.1"/>
    <property type="molecule type" value="Viral_cRNA"/>
</dbReference>
<name>A0A286N605_9RHAB</name>
<evidence type="ECO:0000256" key="3">
    <source>
        <dbReference type="ARBA" id="ARBA00022692"/>
    </source>
</evidence>
<proteinExistence type="inferred from homology"/>
<evidence type="ECO:0000313" key="15">
    <source>
        <dbReference type="EMBL" id="ASY03262.1"/>
    </source>
</evidence>
<evidence type="ECO:0000256" key="12">
    <source>
        <dbReference type="SAM" id="Phobius"/>
    </source>
</evidence>
<comment type="similarity">
    <text evidence="2">Belongs to the novirhabdovirus glycoprotein family.</text>
</comment>
<dbReference type="InterPro" id="IPR055447">
    <property type="entry name" value="Rhabdo_glycop_CD"/>
</dbReference>
<accession>A0A286N605</accession>
<feature type="domain" description="Spike glycoprotein fusion" evidence="13">
    <location>
        <begin position="76"/>
        <end position="174"/>
    </location>
</feature>
<keyword evidence="5" id="KW-0945">Host-virus interaction</keyword>
<dbReference type="GO" id="GO:0055036">
    <property type="term" value="C:virion membrane"/>
    <property type="evidence" value="ECO:0007669"/>
    <property type="project" value="UniProtKB-SubCell"/>
</dbReference>